<reference evidence="1 2" key="1">
    <citation type="submission" date="2024-06" db="EMBL/GenBank/DDBJ databases">
        <title>Sorghum-associated microbial communities from plants grown in Nebraska, USA.</title>
        <authorList>
            <person name="Schachtman D."/>
        </authorList>
    </citation>
    <scope>NUCLEOTIDE SEQUENCE [LARGE SCALE GENOMIC DNA]</scope>
    <source>
        <strain evidence="1 2">2814</strain>
    </source>
</reference>
<keyword evidence="2" id="KW-1185">Reference proteome</keyword>
<accession>A0ABV2R6Q5</accession>
<evidence type="ECO:0000313" key="2">
    <source>
        <dbReference type="Proteomes" id="UP001549313"/>
    </source>
</evidence>
<gene>
    <name evidence="1" type="ORF">ABIE19_000177</name>
</gene>
<name>A0ABV2R6Q5_9CAUL</name>
<dbReference type="Proteomes" id="UP001549313">
    <property type="component" value="Unassembled WGS sequence"/>
</dbReference>
<protein>
    <recommendedName>
        <fullName evidence="3">Lipoprotein</fullName>
    </recommendedName>
</protein>
<organism evidence="1 2">
    <name type="scientific">Brevundimonas faecalis</name>
    <dbReference type="NCBI Taxonomy" id="947378"/>
    <lineage>
        <taxon>Bacteria</taxon>
        <taxon>Pseudomonadati</taxon>
        <taxon>Pseudomonadota</taxon>
        <taxon>Alphaproteobacteria</taxon>
        <taxon>Caulobacterales</taxon>
        <taxon>Caulobacteraceae</taxon>
        <taxon>Brevundimonas</taxon>
    </lineage>
</organism>
<dbReference type="EMBL" id="JBEPTF010000001">
    <property type="protein sequence ID" value="MET4682268.1"/>
    <property type="molecule type" value="Genomic_DNA"/>
</dbReference>
<comment type="caution">
    <text evidence="1">The sequence shown here is derived from an EMBL/GenBank/DDBJ whole genome shotgun (WGS) entry which is preliminary data.</text>
</comment>
<evidence type="ECO:0008006" key="3">
    <source>
        <dbReference type="Google" id="ProtNLM"/>
    </source>
</evidence>
<evidence type="ECO:0000313" key="1">
    <source>
        <dbReference type="EMBL" id="MET4682268.1"/>
    </source>
</evidence>
<proteinExistence type="predicted"/>
<sequence length="169" mass="16197">MKRSVATVAVALALGLGACDGRSEAAPDADLVADAASPPASTETPMAAAAAVAAAAPSGDAQPASDDAPIFAALYPGAQIDGPAAQATGPAGAGGMITFTTEAAPDAVVAFYRERAEAAGLAPVNSMNQGAARAYSAASRKADGPMLEVVAAPGEGGLTSVQLSWSAGA</sequence>
<dbReference type="PROSITE" id="PS51257">
    <property type="entry name" value="PROKAR_LIPOPROTEIN"/>
    <property type="match status" value="1"/>
</dbReference>